<dbReference type="EMBL" id="JBHTLY010000004">
    <property type="protein sequence ID" value="MFD1202199.1"/>
    <property type="molecule type" value="Genomic_DNA"/>
</dbReference>
<dbReference type="Proteomes" id="UP001597181">
    <property type="component" value="Unassembled WGS sequence"/>
</dbReference>
<accession>A0ABW3TPL8</accession>
<reference evidence="2" key="1">
    <citation type="journal article" date="2019" name="Int. J. Syst. Evol. Microbiol.">
        <title>The Global Catalogue of Microorganisms (GCM) 10K type strain sequencing project: providing services to taxonomists for standard genome sequencing and annotation.</title>
        <authorList>
            <consortium name="The Broad Institute Genomics Platform"/>
            <consortium name="The Broad Institute Genome Sequencing Center for Infectious Disease"/>
            <person name="Wu L."/>
            <person name="Ma J."/>
        </authorList>
    </citation>
    <scope>NUCLEOTIDE SEQUENCE [LARGE SCALE GENOMIC DNA]</scope>
    <source>
        <strain evidence="2">CCUG 50213</strain>
    </source>
</reference>
<dbReference type="RefSeq" id="WP_343961229.1">
    <property type="nucleotide sequence ID" value="NZ_BAAAKZ010000010.1"/>
</dbReference>
<gene>
    <name evidence="1" type="ORF">ACFQ3U_09890</name>
</gene>
<comment type="caution">
    <text evidence="1">The sequence shown here is derived from an EMBL/GenBank/DDBJ whole genome shotgun (WGS) entry which is preliminary data.</text>
</comment>
<proteinExistence type="predicted"/>
<keyword evidence="2" id="KW-1185">Reference proteome</keyword>
<dbReference type="Pfam" id="PF19709">
    <property type="entry name" value="DUF6206"/>
    <property type="match status" value="1"/>
</dbReference>
<name>A0ABW3TPL8_9MICO</name>
<evidence type="ECO:0000313" key="2">
    <source>
        <dbReference type="Proteomes" id="UP001597181"/>
    </source>
</evidence>
<organism evidence="1 2">
    <name type="scientific">Leucobacter albus</name>
    <dbReference type="NCBI Taxonomy" id="272210"/>
    <lineage>
        <taxon>Bacteria</taxon>
        <taxon>Bacillati</taxon>
        <taxon>Actinomycetota</taxon>
        <taxon>Actinomycetes</taxon>
        <taxon>Micrococcales</taxon>
        <taxon>Microbacteriaceae</taxon>
        <taxon>Leucobacter</taxon>
    </lineage>
</organism>
<sequence length="318" mass="34988">MIQNTEALVTSAHRSIERAMLSGTLDGLRILGFGEITVAVAWPAEAPAIVVKRLPPFPSASAVSEYRAVLDAWSAELEHRGVALVPTALHTRVSDTWGTVGYIVQPVVNADDLLHTRCRDAGEAERQRLLEQVVAALATAVTADIAVDAQLPNWVVRDDGTIALLDVSTPLIRDSFGRDRLPAWLFVQGYPAALRAPLSRWAVPKIIAEYHDPQTALLDVAANMRRVGLGAYIDDLLLAANASLRTSVTPAMVRHHFRGNTRMWALMQRLRLWEQGWQRRWRKRPYPMLLPPAYRTRSNYGTADGEPAATASGGRPVG</sequence>
<dbReference type="InterPro" id="IPR045780">
    <property type="entry name" value="DUF6206"/>
</dbReference>
<protein>
    <submittedName>
        <fullName evidence="1">DUF6206 family protein</fullName>
    </submittedName>
</protein>
<evidence type="ECO:0000313" key="1">
    <source>
        <dbReference type="EMBL" id="MFD1202199.1"/>
    </source>
</evidence>